<dbReference type="Pfam" id="PF00126">
    <property type="entry name" value="HTH_1"/>
    <property type="match status" value="1"/>
</dbReference>
<dbReference type="InterPro" id="IPR036390">
    <property type="entry name" value="WH_DNA-bd_sf"/>
</dbReference>
<dbReference type="PANTHER" id="PTHR30126">
    <property type="entry name" value="HTH-TYPE TRANSCRIPTIONAL REGULATOR"/>
    <property type="match status" value="1"/>
</dbReference>
<dbReference type="InterPro" id="IPR005119">
    <property type="entry name" value="LysR_subst-bd"/>
</dbReference>
<dbReference type="GO" id="GO:0003700">
    <property type="term" value="F:DNA-binding transcription factor activity"/>
    <property type="evidence" value="ECO:0007669"/>
    <property type="project" value="InterPro"/>
</dbReference>
<proteinExistence type="inferred from homology"/>
<dbReference type="PROSITE" id="PS50931">
    <property type="entry name" value="HTH_LYSR"/>
    <property type="match status" value="1"/>
</dbReference>
<feature type="domain" description="HTH lysR-type" evidence="5">
    <location>
        <begin position="2"/>
        <end position="59"/>
    </location>
</feature>
<evidence type="ECO:0000259" key="5">
    <source>
        <dbReference type="PROSITE" id="PS50931"/>
    </source>
</evidence>
<evidence type="ECO:0000256" key="1">
    <source>
        <dbReference type="ARBA" id="ARBA00009437"/>
    </source>
</evidence>
<comment type="similarity">
    <text evidence="1">Belongs to the LysR transcriptional regulatory family.</text>
</comment>
<keyword evidence="4" id="KW-0804">Transcription</keyword>
<dbReference type="SUPFAM" id="SSF53850">
    <property type="entry name" value="Periplasmic binding protein-like II"/>
    <property type="match status" value="1"/>
</dbReference>
<dbReference type="PRINTS" id="PR00039">
    <property type="entry name" value="HTHLYSR"/>
</dbReference>
<name>A0A4R2FEL0_9GAMM</name>
<keyword evidence="3 6" id="KW-0238">DNA-binding</keyword>
<dbReference type="Proteomes" id="UP000294832">
    <property type="component" value="Unassembled WGS sequence"/>
</dbReference>
<dbReference type="Gene3D" id="1.10.10.10">
    <property type="entry name" value="Winged helix-like DNA-binding domain superfamily/Winged helix DNA-binding domain"/>
    <property type="match status" value="1"/>
</dbReference>
<evidence type="ECO:0000313" key="6">
    <source>
        <dbReference type="EMBL" id="TCN84251.1"/>
    </source>
</evidence>
<comment type="caution">
    <text evidence="6">The sequence shown here is derived from an EMBL/GenBank/DDBJ whole genome shotgun (WGS) entry which is preliminary data.</text>
</comment>
<accession>A0A4R2FEL0</accession>
<dbReference type="CDD" id="cd08420">
    <property type="entry name" value="PBP2_CysL_like"/>
    <property type="match status" value="1"/>
</dbReference>
<reference evidence="6 7" key="1">
    <citation type="submission" date="2019-03" db="EMBL/GenBank/DDBJ databases">
        <title>Freshwater and sediment microbial communities from various areas in North America, analyzing microbe dynamics in response to fracking.</title>
        <authorList>
            <person name="Lamendella R."/>
        </authorList>
    </citation>
    <scope>NUCLEOTIDE SEQUENCE [LARGE SCALE GENOMIC DNA]</scope>
    <source>
        <strain evidence="6 7">74A</strain>
    </source>
</reference>
<dbReference type="RefSeq" id="WP_133038911.1">
    <property type="nucleotide sequence ID" value="NZ_BMXW01000009.1"/>
</dbReference>
<protein>
    <submittedName>
        <fullName evidence="6">DNA-binding transcriptional LysR family regulator</fullName>
    </submittedName>
</protein>
<keyword evidence="2" id="KW-0805">Transcription regulation</keyword>
<dbReference type="OrthoDB" id="9808620at2"/>
<evidence type="ECO:0000256" key="2">
    <source>
        <dbReference type="ARBA" id="ARBA00023015"/>
    </source>
</evidence>
<dbReference type="EMBL" id="SLWF01000012">
    <property type="protein sequence ID" value="TCN84251.1"/>
    <property type="molecule type" value="Genomic_DNA"/>
</dbReference>
<gene>
    <name evidence="6" type="ORF">EDC91_11224</name>
</gene>
<evidence type="ECO:0000256" key="4">
    <source>
        <dbReference type="ARBA" id="ARBA00023163"/>
    </source>
</evidence>
<evidence type="ECO:0000256" key="3">
    <source>
        <dbReference type="ARBA" id="ARBA00023125"/>
    </source>
</evidence>
<dbReference type="Gene3D" id="3.40.190.290">
    <property type="match status" value="1"/>
</dbReference>
<evidence type="ECO:0000313" key="7">
    <source>
        <dbReference type="Proteomes" id="UP000294832"/>
    </source>
</evidence>
<dbReference type="InterPro" id="IPR000847">
    <property type="entry name" value="LysR_HTH_N"/>
</dbReference>
<dbReference type="Pfam" id="PF03466">
    <property type="entry name" value="LysR_substrate"/>
    <property type="match status" value="1"/>
</dbReference>
<dbReference type="InterPro" id="IPR036388">
    <property type="entry name" value="WH-like_DNA-bd_sf"/>
</dbReference>
<organism evidence="6 7">
    <name type="scientific">Shewanella fodinae</name>
    <dbReference type="NCBI Taxonomy" id="552357"/>
    <lineage>
        <taxon>Bacteria</taxon>
        <taxon>Pseudomonadati</taxon>
        <taxon>Pseudomonadota</taxon>
        <taxon>Gammaproteobacteria</taxon>
        <taxon>Alteromonadales</taxon>
        <taxon>Shewanellaceae</taxon>
        <taxon>Shewanella</taxon>
    </lineage>
</organism>
<dbReference type="AlphaFoldDB" id="A0A4R2FEL0"/>
<dbReference type="PANTHER" id="PTHR30126:SF94">
    <property type="entry name" value="LYSR FAMILY TRANSCRIPTIONAL REGULATOR"/>
    <property type="match status" value="1"/>
</dbReference>
<keyword evidence="7" id="KW-1185">Reference proteome</keyword>
<dbReference type="SUPFAM" id="SSF46785">
    <property type="entry name" value="Winged helix' DNA-binding domain"/>
    <property type="match status" value="1"/>
</dbReference>
<dbReference type="GO" id="GO:0000976">
    <property type="term" value="F:transcription cis-regulatory region binding"/>
    <property type="evidence" value="ECO:0007669"/>
    <property type="project" value="TreeGrafter"/>
</dbReference>
<sequence length="289" mass="32014">MISIKQLQVFAAIARYGNLTQAAEALFLSKGAVSQSLAELERQLATQLFDRVHPRLQLNSQGQLLQPLADEVLARVSDIGQLFSPEAIAAGTLRLGASQTIGNYLLPQLLAAFPEADIRVEISNTHKLCQQLANFELDLALIEGRSHLPQLQQQPWLQDEMLLIAGVNHPLAHYANLQLADLENSQWVLREINSGSRELFEQQLAPKLTKVGRILELNSLEAVMLAVEQGLGLTLISKLAAARHLNDGSLKQLPLALHFPRQLSLVWHQQKYLSALAQQFIAFCQQYAG</sequence>